<dbReference type="Pfam" id="PF13384">
    <property type="entry name" value="HTH_23"/>
    <property type="match status" value="1"/>
</dbReference>
<dbReference type="EMBL" id="JBHUEO010000012">
    <property type="protein sequence ID" value="MFD1706296.1"/>
    <property type="molecule type" value="Genomic_DNA"/>
</dbReference>
<evidence type="ECO:0000313" key="1">
    <source>
        <dbReference type="EMBL" id="MFD1706296.1"/>
    </source>
</evidence>
<reference evidence="2" key="1">
    <citation type="journal article" date="2019" name="Int. J. Syst. Evol. Microbiol.">
        <title>The Global Catalogue of Microorganisms (GCM) 10K type strain sequencing project: providing services to taxonomists for standard genome sequencing and annotation.</title>
        <authorList>
            <consortium name="The Broad Institute Genomics Platform"/>
            <consortium name="The Broad Institute Genome Sequencing Center for Infectious Disease"/>
            <person name="Wu L."/>
            <person name="Ma J."/>
        </authorList>
    </citation>
    <scope>NUCLEOTIDE SEQUENCE [LARGE SCALE GENOMIC DNA]</scope>
    <source>
        <strain evidence="2">CGMCC 1.12295</strain>
    </source>
</reference>
<dbReference type="Proteomes" id="UP001597301">
    <property type="component" value="Unassembled WGS sequence"/>
</dbReference>
<proteinExistence type="predicted"/>
<gene>
    <name evidence="1" type="ORF">ACFSCZ_05935</name>
</gene>
<organism evidence="1 2">
    <name type="scientific">Siminovitchia sediminis</name>
    <dbReference type="NCBI Taxonomy" id="1274353"/>
    <lineage>
        <taxon>Bacteria</taxon>
        <taxon>Bacillati</taxon>
        <taxon>Bacillota</taxon>
        <taxon>Bacilli</taxon>
        <taxon>Bacillales</taxon>
        <taxon>Bacillaceae</taxon>
        <taxon>Siminovitchia</taxon>
    </lineage>
</organism>
<protein>
    <submittedName>
        <fullName evidence="1">Helix-turn-helix domain-containing protein</fullName>
    </submittedName>
</protein>
<name>A0ABW4KGG6_9BACI</name>
<sequence length="52" mass="6219">MIQDLYKKGWSITDIAEEMGVSWPTAKKYTKEFPRNKRGRTERANWTRIKTT</sequence>
<dbReference type="RefSeq" id="WP_380772988.1">
    <property type="nucleotide sequence ID" value="NZ_JBHUEO010000012.1"/>
</dbReference>
<dbReference type="Gene3D" id="1.10.10.60">
    <property type="entry name" value="Homeodomain-like"/>
    <property type="match status" value="1"/>
</dbReference>
<keyword evidence="2" id="KW-1185">Reference proteome</keyword>
<evidence type="ECO:0000313" key="2">
    <source>
        <dbReference type="Proteomes" id="UP001597301"/>
    </source>
</evidence>
<accession>A0ABW4KGG6</accession>
<comment type="caution">
    <text evidence="1">The sequence shown here is derived from an EMBL/GenBank/DDBJ whole genome shotgun (WGS) entry which is preliminary data.</text>
</comment>